<dbReference type="InterPro" id="IPR051419">
    <property type="entry name" value="Lys/N-term_MeTrsfase_sf"/>
</dbReference>
<keyword evidence="7" id="KW-1185">Reference proteome</keyword>
<feature type="region of interest" description="Disordered" evidence="4">
    <location>
        <begin position="312"/>
        <end position="336"/>
    </location>
</feature>
<evidence type="ECO:0000313" key="7">
    <source>
        <dbReference type="Proteomes" id="UP001054902"/>
    </source>
</evidence>
<proteinExistence type="inferred from homology"/>
<dbReference type="GO" id="GO:0008757">
    <property type="term" value="F:S-adenosylmethionine-dependent methyltransferase activity"/>
    <property type="evidence" value="ECO:0007669"/>
    <property type="project" value="InterPro"/>
</dbReference>
<accession>A0AAD3CQI4</accession>
<name>A0AAD3CQI4_9STRA</name>
<dbReference type="Pfam" id="PF08241">
    <property type="entry name" value="Methyltransf_11"/>
    <property type="match status" value="1"/>
</dbReference>
<dbReference type="InterPro" id="IPR013216">
    <property type="entry name" value="Methyltransf_11"/>
</dbReference>
<feature type="domain" description="Methyltransferase type 11" evidence="5">
    <location>
        <begin position="180"/>
        <end position="274"/>
    </location>
</feature>
<evidence type="ECO:0000256" key="3">
    <source>
        <dbReference type="ARBA" id="ARBA00022679"/>
    </source>
</evidence>
<evidence type="ECO:0000259" key="5">
    <source>
        <dbReference type="Pfam" id="PF08241"/>
    </source>
</evidence>
<evidence type="ECO:0000313" key="6">
    <source>
        <dbReference type="EMBL" id="GFH50038.1"/>
    </source>
</evidence>
<dbReference type="InterPro" id="IPR029063">
    <property type="entry name" value="SAM-dependent_MTases_sf"/>
</dbReference>
<dbReference type="Proteomes" id="UP001054902">
    <property type="component" value="Unassembled WGS sequence"/>
</dbReference>
<feature type="compositionally biased region" description="Acidic residues" evidence="4">
    <location>
        <begin position="315"/>
        <end position="333"/>
    </location>
</feature>
<gene>
    <name evidence="6" type="ORF">CTEN210_06514</name>
</gene>
<comment type="caution">
    <text evidence="6">The sequence shown here is derived from an EMBL/GenBank/DDBJ whole genome shotgun (WGS) entry which is preliminary data.</text>
</comment>
<keyword evidence="3" id="KW-0808">Transferase</keyword>
<dbReference type="Gene3D" id="3.40.50.150">
    <property type="entry name" value="Vaccinia Virus protein VP39"/>
    <property type="match status" value="1"/>
</dbReference>
<dbReference type="GO" id="GO:0032259">
    <property type="term" value="P:methylation"/>
    <property type="evidence" value="ECO:0007669"/>
    <property type="project" value="UniProtKB-KW"/>
</dbReference>
<dbReference type="PANTHER" id="PTHR12176:SF80">
    <property type="entry name" value="EEF1A LYSINE METHYLTRANSFERASE 4"/>
    <property type="match status" value="1"/>
</dbReference>
<evidence type="ECO:0000256" key="2">
    <source>
        <dbReference type="ARBA" id="ARBA00022603"/>
    </source>
</evidence>
<comment type="similarity">
    <text evidence="1">Belongs to the methyltransferase superfamily.</text>
</comment>
<feature type="region of interest" description="Disordered" evidence="4">
    <location>
        <begin position="82"/>
        <end position="115"/>
    </location>
</feature>
<evidence type="ECO:0000256" key="4">
    <source>
        <dbReference type="SAM" id="MobiDB-lite"/>
    </source>
</evidence>
<dbReference type="SUPFAM" id="SSF53335">
    <property type="entry name" value="S-adenosyl-L-methionine-dependent methyltransferases"/>
    <property type="match status" value="1"/>
</dbReference>
<dbReference type="PANTHER" id="PTHR12176">
    <property type="entry name" value="SAM-DEPENDENT METHYLTRANSFERASE SUPERFAMILY PROTEIN"/>
    <property type="match status" value="1"/>
</dbReference>
<evidence type="ECO:0000256" key="1">
    <source>
        <dbReference type="ARBA" id="ARBA00008361"/>
    </source>
</evidence>
<keyword evidence="2" id="KW-0489">Methyltransferase</keyword>
<dbReference type="AlphaFoldDB" id="A0AAD3CQI4"/>
<dbReference type="EMBL" id="BLLK01000038">
    <property type="protein sequence ID" value="GFH50038.1"/>
    <property type="molecule type" value="Genomic_DNA"/>
</dbReference>
<organism evidence="6 7">
    <name type="scientific">Chaetoceros tenuissimus</name>
    <dbReference type="NCBI Taxonomy" id="426638"/>
    <lineage>
        <taxon>Eukaryota</taxon>
        <taxon>Sar</taxon>
        <taxon>Stramenopiles</taxon>
        <taxon>Ochrophyta</taxon>
        <taxon>Bacillariophyta</taxon>
        <taxon>Coscinodiscophyceae</taxon>
        <taxon>Chaetocerotophycidae</taxon>
        <taxon>Chaetocerotales</taxon>
        <taxon>Chaetocerotaceae</taxon>
        <taxon>Chaetoceros</taxon>
    </lineage>
</organism>
<sequence>MKRQASKTINIEPQPKVCKPCNSEDECPSYGSQNYWEDRYKNNYGNDVNHKKEEQEGEAGFSWYFTYEELSPLILPLVLGRDEEEDEDWSSDEEEEVEEEIEEIEEEEIEEDENIAQDAEDIEDDVEGEDDTTQLLPTLKKMDGKAPAKVLEIGCGDVPLGNGLCEQLLTMEQNSNIKLKDVVESIICFDYSKACIDILQKIQSQQTQKKDSLQVDYKVHDARKLPYESRTFQLVMDKGTLDAMLADKVEGRGNCVKIVSEAARTLAMDGYILIVSHLNANNAEGYDWANDILSTGLKSGDSDCNWQIEVHGNDVEEENDNEDDENETEDDDESKNYGPAVYICKKVAKRNKDNECKVGMKFLGY</sequence>
<protein>
    <recommendedName>
        <fullName evidence="5">Methyltransferase type 11 domain-containing protein</fullName>
    </recommendedName>
</protein>
<reference evidence="6 7" key="1">
    <citation type="journal article" date="2021" name="Sci. Rep.">
        <title>The genome of the diatom Chaetoceros tenuissimus carries an ancient integrated fragment of an extant virus.</title>
        <authorList>
            <person name="Hongo Y."/>
            <person name="Kimura K."/>
            <person name="Takaki Y."/>
            <person name="Yoshida Y."/>
            <person name="Baba S."/>
            <person name="Kobayashi G."/>
            <person name="Nagasaki K."/>
            <person name="Hano T."/>
            <person name="Tomaru Y."/>
        </authorList>
    </citation>
    <scope>NUCLEOTIDE SEQUENCE [LARGE SCALE GENOMIC DNA]</scope>
    <source>
        <strain evidence="6 7">NIES-3715</strain>
    </source>
</reference>